<reference evidence="8" key="1">
    <citation type="submission" date="2022-04" db="EMBL/GenBank/DDBJ databases">
        <title>A functionally conserved STORR gene fusion in Papaver species that diverged 16.8 million years ago.</title>
        <authorList>
            <person name="Catania T."/>
        </authorList>
    </citation>
    <scope>NUCLEOTIDE SEQUENCE</scope>
    <source>
        <strain evidence="8">S-188037</strain>
    </source>
</reference>
<evidence type="ECO:0000256" key="1">
    <source>
        <dbReference type="ARBA" id="ARBA00004123"/>
    </source>
</evidence>
<keyword evidence="4" id="KW-0804">Transcription</keyword>
<evidence type="ECO:0000256" key="2">
    <source>
        <dbReference type="ARBA" id="ARBA00023015"/>
    </source>
</evidence>
<feature type="compositionally biased region" description="Polar residues" evidence="6">
    <location>
        <begin position="1"/>
        <end position="25"/>
    </location>
</feature>
<protein>
    <recommendedName>
        <fullName evidence="7">AP2/ERF domain-containing protein</fullName>
    </recommendedName>
</protein>
<keyword evidence="2" id="KW-0805">Transcription regulation</keyword>
<dbReference type="SUPFAM" id="SSF54171">
    <property type="entry name" value="DNA-binding domain"/>
    <property type="match status" value="1"/>
</dbReference>
<feature type="compositionally biased region" description="Polar residues" evidence="6">
    <location>
        <begin position="388"/>
        <end position="397"/>
    </location>
</feature>
<feature type="compositionally biased region" description="Basic and acidic residues" evidence="6">
    <location>
        <begin position="147"/>
        <end position="156"/>
    </location>
</feature>
<dbReference type="AlphaFoldDB" id="A0AAD4ST47"/>
<dbReference type="InterPro" id="IPR036955">
    <property type="entry name" value="AP2/ERF_dom_sf"/>
</dbReference>
<feature type="region of interest" description="Disordered" evidence="6">
    <location>
        <begin position="1"/>
        <end position="67"/>
    </location>
</feature>
<evidence type="ECO:0000256" key="3">
    <source>
        <dbReference type="ARBA" id="ARBA00023125"/>
    </source>
</evidence>
<organism evidence="8 9">
    <name type="scientific">Papaver atlanticum</name>
    <dbReference type="NCBI Taxonomy" id="357466"/>
    <lineage>
        <taxon>Eukaryota</taxon>
        <taxon>Viridiplantae</taxon>
        <taxon>Streptophyta</taxon>
        <taxon>Embryophyta</taxon>
        <taxon>Tracheophyta</taxon>
        <taxon>Spermatophyta</taxon>
        <taxon>Magnoliopsida</taxon>
        <taxon>Ranunculales</taxon>
        <taxon>Papaveraceae</taxon>
        <taxon>Papaveroideae</taxon>
        <taxon>Papaver</taxon>
    </lineage>
</organism>
<dbReference type="SMART" id="SM00380">
    <property type="entry name" value="AP2"/>
    <property type="match status" value="1"/>
</dbReference>
<feature type="compositionally biased region" description="Low complexity" evidence="6">
    <location>
        <begin position="369"/>
        <end position="387"/>
    </location>
</feature>
<dbReference type="GO" id="GO:0005634">
    <property type="term" value="C:nucleus"/>
    <property type="evidence" value="ECO:0007669"/>
    <property type="project" value="UniProtKB-SubCell"/>
</dbReference>
<comment type="caution">
    <text evidence="8">The sequence shown here is derived from an EMBL/GenBank/DDBJ whole genome shotgun (WGS) entry which is preliminary data.</text>
</comment>
<dbReference type="GO" id="GO:0009873">
    <property type="term" value="P:ethylene-activated signaling pathway"/>
    <property type="evidence" value="ECO:0007669"/>
    <property type="project" value="InterPro"/>
</dbReference>
<evidence type="ECO:0000256" key="5">
    <source>
        <dbReference type="ARBA" id="ARBA00023242"/>
    </source>
</evidence>
<dbReference type="Pfam" id="PF00847">
    <property type="entry name" value="AP2"/>
    <property type="match status" value="1"/>
</dbReference>
<sequence length="397" mass="43557">MGITNKTTAPTYQENEDTNSTTNYGDEQAAINVRNTNQPSSPPSSAAQSSSSQSHIPRQQQQQQGQGFVTLDHQSSNDMWQNKEMSTMISALIQVGSTSHQQAHNQPNLLPPPPTNYYNYGSSSSYVNPASTSSPWPAQMMASGQKRGRDHEEGNHHHYHPSHIRAYRSGFNNISTTSSSSTMAVTGGANVTTTTTLTTTPSVDDNPYNITTARRYRGVRQRPWGKWAAEIRDPQKAARVWLGTFDTAEAAARAYDEAALKFRGSKAKLNFPEDVTSLPRPSSTTATQPSISLSAAATTTHHFRPAVVVSNSSSSQPNTHFFSTLLSDQINHQQDVNRRVYNIQQDQYLSQLVDHNMFNPSSAPPFATYSSTTMSSSAPASDPTTSSLFIQNQQQHQ</sequence>
<dbReference type="GO" id="GO:0003677">
    <property type="term" value="F:DNA binding"/>
    <property type="evidence" value="ECO:0007669"/>
    <property type="project" value="UniProtKB-KW"/>
</dbReference>
<evidence type="ECO:0000313" key="8">
    <source>
        <dbReference type="EMBL" id="KAI3919854.1"/>
    </source>
</evidence>
<dbReference type="InterPro" id="IPR001471">
    <property type="entry name" value="AP2/ERF_dom"/>
</dbReference>
<dbReference type="CDD" id="cd00018">
    <property type="entry name" value="AP2"/>
    <property type="match status" value="1"/>
</dbReference>
<evidence type="ECO:0000313" key="9">
    <source>
        <dbReference type="Proteomes" id="UP001202328"/>
    </source>
</evidence>
<dbReference type="InterPro" id="IPR044808">
    <property type="entry name" value="ERF_plant"/>
</dbReference>
<dbReference type="FunFam" id="3.30.730.10:FF:000001">
    <property type="entry name" value="Ethylene-responsive transcription factor 2"/>
    <property type="match status" value="1"/>
</dbReference>
<evidence type="ECO:0000256" key="4">
    <source>
        <dbReference type="ARBA" id="ARBA00023163"/>
    </source>
</evidence>
<dbReference type="PROSITE" id="PS51032">
    <property type="entry name" value="AP2_ERF"/>
    <property type="match status" value="1"/>
</dbReference>
<proteinExistence type="predicted"/>
<feature type="compositionally biased region" description="Low complexity" evidence="6">
    <location>
        <begin position="43"/>
        <end position="64"/>
    </location>
</feature>
<dbReference type="GO" id="GO:0003700">
    <property type="term" value="F:DNA-binding transcription factor activity"/>
    <property type="evidence" value="ECO:0007669"/>
    <property type="project" value="InterPro"/>
</dbReference>
<dbReference type="PANTHER" id="PTHR31190">
    <property type="entry name" value="DNA-BINDING DOMAIN"/>
    <property type="match status" value="1"/>
</dbReference>
<keyword evidence="9" id="KW-1185">Reference proteome</keyword>
<feature type="region of interest" description="Disordered" evidence="6">
    <location>
        <begin position="138"/>
        <end position="159"/>
    </location>
</feature>
<comment type="subcellular location">
    <subcellularLocation>
        <location evidence="1">Nucleus</location>
    </subcellularLocation>
</comment>
<dbReference type="PANTHER" id="PTHR31190:SF473">
    <property type="entry name" value="OS05G0437100 PROTEIN"/>
    <property type="match status" value="1"/>
</dbReference>
<dbReference type="EMBL" id="JAJJMB010008870">
    <property type="protein sequence ID" value="KAI3919854.1"/>
    <property type="molecule type" value="Genomic_DNA"/>
</dbReference>
<dbReference type="InterPro" id="IPR016177">
    <property type="entry name" value="DNA-bd_dom_sf"/>
</dbReference>
<accession>A0AAD4ST47</accession>
<dbReference type="Gene3D" id="3.30.730.10">
    <property type="entry name" value="AP2/ERF domain"/>
    <property type="match status" value="1"/>
</dbReference>
<dbReference type="PRINTS" id="PR00367">
    <property type="entry name" value="ETHRSPELEMNT"/>
</dbReference>
<keyword evidence="3" id="KW-0238">DNA-binding</keyword>
<feature type="region of interest" description="Disordered" evidence="6">
    <location>
        <begin position="369"/>
        <end position="397"/>
    </location>
</feature>
<gene>
    <name evidence="8" type="ORF">MKW98_001110</name>
</gene>
<evidence type="ECO:0000259" key="7">
    <source>
        <dbReference type="PROSITE" id="PS51032"/>
    </source>
</evidence>
<dbReference type="Proteomes" id="UP001202328">
    <property type="component" value="Unassembled WGS sequence"/>
</dbReference>
<evidence type="ECO:0000256" key="6">
    <source>
        <dbReference type="SAM" id="MobiDB-lite"/>
    </source>
</evidence>
<feature type="domain" description="AP2/ERF" evidence="7">
    <location>
        <begin position="215"/>
        <end position="272"/>
    </location>
</feature>
<keyword evidence="5" id="KW-0539">Nucleus</keyword>
<name>A0AAD4ST47_9MAGN</name>